<organism evidence="2 3">
    <name type="scientific">Albimonas pacifica</name>
    <dbReference type="NCBI Taxonomy" id="1114924"/>
    <lineage>
        <taxon>Bacteria</taxon>
        <taxon>Pseudomonadati</taxon>
        <taxon>Pseudomonadota</taxon>
        <taxon>Alphaproteobacteria</taxon>
        <taxon>Rhodobacterales</taxon>
        <taxon>Paracoccaceae</taxon>
        <taxon>Albimonas</taxon>
    </lineage>
</organism>
<keyword evidence="1" id="KW-0472">Membrane</keyword>
<feature type="transmembrane region" description="Helical" evidence="1">
    <location>
        <begin position="93"/>
        <end position="113"/>
    </location>
</feature>
<feature type="transmembrane region" description="Helical" evidence="1">
    <location>
        <begin position="269"/>
        <end position="290"/>
    </location>
</feature>
<evidence type="ECO:0000256" key="1">
    <source>
        <dbReference type="SAM" id="Phobius"/>
    </source>
</evidence>
<keyword evidence="1" id="KW-1133">Transmembrane helix</keyword>
<proteinExistence type="predicted"/>
<reference evidence="2 3" key="1">
    <citation type="submission" date="2016-10" db="EMBL/GenBank/DDBJ databases">
        <authorList>
            <person name="de Groot N.N."/>
        </authorList>
    </citation>
    <scope>NUCLEOTIDE SEQUENCE [LARGE SCALE GENOMIC DNA]</scope>
    <source>
        <strain evidence="2 3">CGMCC 1.11030</strain>
    </source>
</reference>
<gene>
    <name evidence="2" type="ORF">SAMN05216258_101551</name>
</gene>
<dbReference type="EMBL" id="FOQH01000001">
    <property type="protein sequence ID" value="SFH69091.1"/>
    <property type="molecule type" value="Genomic_DNA"/>
</dbReference>
<keyword evidence="3" id="KW-1185">Reference proteome</keyword>
<feature type="transmembrane region" description="Helical" evidence="1">
    <location>
        <begin position="119"/>
        <end position="137"/>
    </location>
</feature>
<evidence type="ECO:0000313" key="2">
    <source>
        <dbReference type="EMBL" id="SFH69091.1"/>
    </source>
</evidence>
<name>A0A1I3C534_9RHOB</name>
<feature type="transmembrane region" description="Helical" evidence="1">
    <location>
        <begin position="52"/>
        <end position="81"/>
    </location>
</feature>
<evidence type="ECO:0000313" key="3">
    <source>
        <dbReference type="Proteomes" id="UP000199377"/>
    </source>
</evidence>
<keyword evidence="1" id="KW-0812">Transmembrane</keyword>
<feature type="transmembrane region" description="Helical" evidence="1">
    <location>
        <begin position="234"/>
        <end position="263"/>
    </location>
</feature>
<feature type="transmembrane region" description="Helical" evidence="1">
    <location>
        <begin position="368"/>
        <end position="387"/>
    </location>
</feature>
<sequence length="459" mass="47097">MISPSPLIFAAAAAAVFALAPLRIAILAVYLGGLMLLPIAEYGQPFPERFPWWIVGPALPSEGLVAKTWIAALAALAGAAIRDPRALAGFRPGLADLPMAAWCLWPLAAGLWIGGASPGPVVASLLVTGCWGAPWLLGRVWFATPADRALLVQGLALSALVCLPVAVAEGLQGPFLHDLIYGPHPFRFDGDERYLGFRPIGFFLHGNLYGIWAAAAAVAAAWSAAALRGAWRGALAALALGIALASQSVGALLLMAAALALLAAWGRRWVLPLLGIGVGVAALLLALHLSGAAPVQRIARNTALGQAVLDAFRSVGRASFLWRISQDLKAMAVFEGDPLVGVSAWDWWRAAGTRPWGLVMLMAGQYGLIAVALVFGGLGAAAGAALVRLRRARAWRPEAAALPLAAIVLMGLGDAVLNAFFLFPAVLAAGAVAAGARTPVATPAAAPSATPAATPAAGD</sequence>
<dbReference type="AlphaFoldDB" id="A0A1I3C534"/>
<feature type="transmembrane region" description="Helical" evidence="1">
    <location>
        <begin position="209"/>
        <end position="227"/>
    </location>
</feature>
<protein>
    <recommendedName>
        <fullName evidence="4">O-Antigen ligase</fullName>
    </recommendedName>
</protein>
<dbReference type="STRING" id="1114924.SAMN05216258_101551"/>
<accession>A0A1I3C534</accession>
<evidence type="ECO:0008006" key="4">
    <source>
        <dbReference type="Google" id="ProtNLM"/>
    </source>
</evidence>
<dbReference type="RefSeq" id="WP_092857556.1">
    <property type="nucleotide sequence ID" value="NZ_FOQH01000001.1"/>
</dbReference>
<feature type="transmembrane region" description="Helical" evidence="1">
    <location>
        <begin position="7"/>
        <end position="32"/>
    </location>
</feature>
<dbReference type="Proteomes" id="UP000199377">
    <property type="component" value="Unassembled WGS sequence"/>
</dbReference>
<feature type="transmembrane region" description="Helical" evidence="1">
    <location>
        <begin position="399"/>
        <end position="423"/>
    </location>
</feature>